<feature type="non-terminal residue" evidence="1">
    <location>
        <position position="1"/>
    </location>
</feature>
<reference evidence="1" key="1">
    <citation type="submission" date="2021-02" db="EMBL/GenBank/DDBJ databases">
        <authorList>
            <person name="Dougan E. K."/>
            <person name="Rhodes N."/>
            <person name="Thang M."/>
            <person name="Chan C."/>
        </authorList>
    </citation>
    <scope>NUCLEOTIDE SEQUENCE</scope>
</reference>
<accession>A0A813K6V8</accession>
<proteinExistence type="predicted"/>
<protein>
    <submittedName>
        <fullName evidence="1">Uncharacterized protein</fullName>
    </submittedName>
</protein>
<evidence type="ECO:0000313" key="1">
    <source>
        <dbReference type="EMBL" id="CAE8694102.1"/>
    </source>
</evidence>
<dbReference type="AlphaFoldDB" id="A0A813K6V8"/>
<dbReference type="EMBL" id="CAJNNW010027984">
    <property type="protein sequence ID" value="CAE8694102.1"/>
    <property type="molecule type" value="Genomic_DNA"/>
</dbReference>
<name>A0A813K6V8_POLGL</name>
<dbReference type="Proteomes" id="UP000626109">
    <property type="component" value="Unassembled WGS sequence"/>
</dbReference>
<organism evidence="1 2">
    <name type="scientific">Polarella glacialis</name>
    <name type="common">Dinoflagellate</name>
    <dbReference type="NCBI Taxonomy" id="89957"/>
    <lineage>
        <taxon>Eukaryota</taxon>
        <taxon>Sar</taxon>
        <taxon>Alveolata</taxon>
        <taxon>Dinophyceae</taxon>
        <taxon>Suessiales</taxon>
        <taxon>Suessiaceae</taxon>
        <taxon>Polarella</taxon>
    </lineage>
</organism>
<sequence length="148" mass="16699">EIIGRNCRFLLDGVPLELQDQSARIQARTFCSTVGSGKDVSELTSVLPAGLEQRREVKLAKGELLCMQANARKTGELFRNLFYLKEVELDGDPFIIGLQAGLPDELEANEVELQNVCAGIFKRLYQNMNTMEIVLSKHFWYSGSMRRT</sequence>
<gene>
    <name evidence="1" type="ORF">PGLA2088_LOCUS28683</name>
</gene>
<evidence type="ECO:0000313" key="2">
    <source>
        <dbReference type="Proteomes" id="UP000626109"/>
    </source>
</evidence>
<comment type="caution">
    <text evidence="1">The sequence shown here is derived from an EMBL/GenBank/DDBJ whole genome shotgun (WGS) entry which is preliminary data.</text>
</comment>